<proteinExistence type="predicted"/>
<dbReference type="SUPFAM" id="SSF143880">
    <property type="entry name" value="NE0471 N-terminal domain-like"/>
    <property type="match status" value="1"/>
</dbReference>
<keyword evidence="2" id="KW-1185">Reference proteome</keyword>
<dbReference type="Proteomes" id="UP000239936">
    <property type="component" value="Unassembled WGS sequence"/>
</dbReference>
<evidence type="ECO:0000313" key="1">
    <source>
        <dbReference type="EMBL" id="PQJ97552.1"/>
    </source>
</evidence>
<evidence type="ECO:0008006" key="3">
    <source>
        <dbReference type="Google" id="ProtNLM"/>
    </source>
</evidence>
<dbReference type="RefSeq" id="WP_105072510.1">
    <property type="nucleotide sequence ID" value="NZ_PPGH01000010.1"/>
</dbReference>
<dbReference type="InterPro" id="IPR018841">
    <property type="entry name" value="DUF2442"/>
</dbReference>
<gene>
    <name evidence="1" type="ORF">CXB77_01410</name>
</gene>
<organism evidence="1 2">
    <name type="scientific">Chromatium okenii</name>
    <dbReference type="NCBI Taxonomy" id="61644"/>
    <lineage>
        <taxon>Bacteria</taxon>
        <taxon>Pseudomonadati</taxon>
        <taxon>Pseudomonadota</taxon>
        <taxon>Gammaproteobacteria</taxon>
        <taxon>Chromatiales</taxon>
        <taxon>Chromatiaceae</taxon>
        <taxon>Chromatium</taxon>
    </lineage>
</organism>
<sequence length="83" mass="9425">MKLKHAHHLGAYRFALTFADGQVIECDLRELIGQHIAENEVPTAHVDLAWGCLEFLNGQVDIAPETLARYVGVLQERMRLDRI</sequence>
<reference evidence="1 2" key="1">
    <citation type="submission" date="2018-01" db="EMBL/GenBank/DDBJ databases">
        <title>The complete genome sequence of Chromatium okenii LaCa, a purple sulfur bacterium with a turbulent life.</title>
        <authorList>
            <person name="Luedin S.M."/>
            <person name="Liechti N."/>
            <person name="Storelli N."/>
            <person name="Danza F."/>
            <person name="Wittwer M."/>
            <person name="Pothier J.F."/>
            <person name="Tonolla M.A."/>
        </authorList>
    </citation>
    <scope>NUCLEOTIDE SEQUENCE [LARGE SCALE GENOMIC DNA]</scope>
    <source>
        <strain evidence="1 2">LaCa</strain>
    </source>
</reference>
<accession>A0A2S7XVV8</accession>
<evidence type="ECO:0000313" key="2">
    <source>
        <dbReference type="Proteomes" id="UP000239936"/>
    </source>
</evidence>
<protein>
    <recommendedName>
        <fullName evidence="3">DUF2442 domain-containing protein</fullName>
    </recommendedName>
</protein>
<dbReference type="AlphaFoldDB" id="A0A2S7XVV8"/>
<dbReference type="OrthoDB" id="5570386at2"/>
<comment type="caution">
    <text evidence="1">The sequence shown here is derived from an EMBL/GenBank/DDBJ whole genome shotgun (WGS) entry which is preliminary data.</text>
</comment>
<dbReference type="EMBL" id="PPGH01000010">
    <property type="protein sequence ID" value="PQJ97552.1"/>
    <property type="molecule type" value="Genomic_DNA"/>
</dbReference>
<name>A0A2S7XVV8_9GAMM</name>
<dbReference type="Pfam" id="PF10387">
    <property type="entry name" value="DUF2442"/>
    <property type="match status" value="1"/>
</dbReference>
<dbReference type="InterPro" id="IPR036782">
    <property type="entry name" value="NE0471-like_N"/>
</dbReference>